<dbReference type="InterPro" id="IPR036388">
    <property type="entry name" value="WH-like_DNA-bd_sf"/>
</dbReference>
<keyword evidence="2" id="KW-0805">Transcription regulation</keyword>
<dbReference type="RefSeq" id="WP_168485985.1">
    <property type="nucleotide sequence ID" value="NZ_JAAZSQ010000006.1"/>
</dbReference>
<feature type="domain" description="HTH lysR-type" evidence="5">
    <location>
        <begin position="1"/>
        <end position="58"/>
    </location>
</feature>
<dbReference type="PANTHER" id="PTHR30346:SF29">
    <property type="entry name" value="LYSR SUBSTRATE-BINDING"/>
    <property type="match status" value="1"/>
</dbReference>
<gene>
    <name evidence="6" type="ORF">HGG74_08880</name>
</gene>
<dbReference type="GO" id="GO:0003677">
    <property type="term" value="F:DNA binding"/>
    <property type="evidence" value="ECO:0007669"/>
    <property type="project" value="UniProtKB-KW"/>
</dbReference>
<evidence type="ECO:0000256" key="3">
    <source>
        <dbReference type="ARBA" id="ARBA00023125"/>
    </source>
</evidence>
<dbReference type="Gene3D" id="3.40.190.10">
    <property type="entry name" value="Periplasmic binding protein-like II"/>
    <property type="match status" value="2"/>
</dbReference>
<sequence length="311" mass="33723">MDVKRLQILRELADRGSVGATADALNVTASAVSQQLKVLQEETGVLLVEKSGRGVKLTEAGLAMAAAAADVAAAMERVQATVDSYRSGWQQQIRAAFFPSSAEMFLPGLLYRLRGLEGVHFAVSLEDPSVAGFVPLTADYDFVVAHSLQGADVFEQRGITVVELLDEPLDVGMPADHPLAAKDALEAEDVVDYPWIGVPRGFPFEQVLAQIEARTGRLARRILRFPDLRVMEAMVAAGHGLAMLPRYTSLKAQGRGFTMRPIRDVRAHRSIVALVRSDLAERTTIRTVLGLLREEARLVASQQSAVGQAEP</sequence>
<dbReference type="GO" id="GO:0032993">
    <property type="term" value="C:protein-DNA complex"/>
    <property type="evidence" value="ECO:0007669"/>
    <property type="project" value="TreeGrafter"/>
</dbReference>
<dbReference type="Proteomes" id="UP000544090">
    <property type="component" value="Unassembled WGS sequence"/>
</dbReference>
<name>A0A7X6HEC4_9MICC</name>
<dbReference type="PANTHER" id="PTHR30346">
    <property type="entry name" value="TRANSCRIPTIONAL DUAL REGULATOR HCAR-RELATED"/>
    <property type="match status" value="1"/>
</dbReference>
<organism evidence="6 7">
    <name type="scientific">Arthrobacter mobilis</name>
    <dbReference type="NCBI Taxonomy" id="2724944"/>
    <lineage>
        <taxon>Bacteria</taxon>
        <taxon>Bacillati</taxon>
        <taxon>Actinomycetota</taxon>
        <taxon>Actinomycetes</taxon>
        <taxon>Micrococcales</taxon>
        <taxon>Micrococcaceae</taxon>
        <taxon>Arthrobacter</taxon>
    </lineage>
</organism>
<dbReference type="Pfam" id="PF03466">
    <property type="entry name" value="LysR_substrate"/>
    <property type="match status" value="1"/>
</dbReference>
<evidence type="ECO:0000256" key="4">
    <source>
        <dbReference type="ARBA" id="ARBA00023163"/>
    </source>
</evidence>
<dbReference type="InterPro" id="IPR036390">
    <property type="entry name" value="WH_DNA-bd_sf"/>
</dbReference>
<dbReference type="InterPro" id="IPR000847">
    <property type="entry name" value="LysR_HTH_N"/>
</dbReference>
<dbReference type="Gene3D" id="1.10.10.10">
    <property type="entry name" value="Winged helix-like DNA-binding domain superfamily/Winged helix DNA-binding domain"/>
    <property type="match status" value="1"/>
</dbReference>
<evidence type="ECO:0000313" key="7">
    <source>
        <dbReference type="Proteomes" id="UP000544090"/>
    </source>
</evidence>
<evidence type="ECO:0000256" key="1">
    <source>
        <dbReference type="ARBA" id="ARBA00009437"/>
    </source>
</evidence>
<dbReference type="PROSITE" id="PS50931">
    <property type="entry name" value="HTH_LYSR"/>
    <property type="match status" value="1"/>
</dbReference>
<keyword evidence="3" id="KW-0238">DNA-binding</keyword>
<comment type="caution">
    <text evidence="6">The sequence shown here is derived from an EMBL/GenBank/DDBJ whole genome shotgun (WGS) entry which is preliminary data.</text>
</comment>
<proteinExistence type="inferred from homology"/>
<dbReference type="CDD" id="cd00090">
    <property type="entry name" value="HTH_ARSR"/>
    <property type="match status" value="1"/>
</dbReference>
<dbReference type="InterPro" id="IPR011991">
    <property type="entry name" value="ArsR-like_HTH"/>
</dbReference>
<evidence type="ECO:0000259" key="5">
    <source>
        <dbReference type="PROSITE" id="PS50931"/>
    </source>
</evidence>
<dbReference type="InterPro" id="IPR005119">
    <property type="entry name" value="LysR_subst-bd"/>
</dbReference>
<evidence type="ECO:0000256" key="2">
    <source>
        <dbReference type="ARBA" id="ARBA00023015"/>
    </source>
</evidence>
<dbReference type="SUPFAM" id="SSF53850">
    <property type="entry name" value="Periplasmic binding protein-like II"/>
    <property type="match status" value="1"/>
</dbReference>
<dbReference type="EMBL" id="JAAZSQ010000006">
    <property type="protein sequence ID" value="NKX54648.1"/>
    <property type="molecule type" value="Genomic_DNA"/>
</dbReference>
<dbReference type="SUPFAM" id="SSF46785">
    <property type="entry name" value="Winged helix' DNA-binding domain"/>
    <property type="match status" value="1"/>
</dbReference>
<dbReference type="AlphaFoldDB" id="A0A7X6HEC4"/>
<dbReference type="Pfam" id="PF00126">
    <property type="entry name" value="HTH_1"/>
    <property type="match status" value="1"/>
</dbReference>
<dbReference type="GO" id="GO:0003700">
    <property type="term" value="F:DNA-binding transcription factor activity"/>
    <property type="evidence" value="ECO:0007669"/>
    <property type="project" value="InterPro"/>
</dbReference>
<keyword evidence="4" id="KW-0804">Transcription</keyword>
<accession>A0A7X6HEC4</accession>
<evidence type="ECO:0000313" key="6">
    <source>
        <dbReference type="EMBL" id="NKX54648.1"/>
    </source>
</evidence>
<keyword evidence="7" id="KW-1185">Reference proteome</keyword>
<reference evidence="6 7" key="1">
    <citation type="submission" date="2020-04" db="EMBL/GenBank/DDBJ databases">
        <title>Arthrobacter sp. nov.</title>
        <authorList>
            <person name="Liu S."/>
        </authorList>
    </citation>
    <scope>NUCLEOTIDE SEQUENCE [LARGE SCALE GENOMIC DNA]</scope>
    <source>
        <strain evidence="6 7">E918</strain>
    </source>
</reference>
<comment type="similarity">
    <text evidence="1">Belongs to the LysR transcriptional regulatory family.</text>
</comment>
<protein>
    <submittedName>
        <fullName evidence="6">LysR family transcriptional regulator</fullName>
    </submittedName>
</protein>